<feature type="transmembrane region" description="Helical" evidence="2">
    <location>
        <begin position="81"/>
        <end position="98"/>
    </location>
</feature>
<evidence type="ECO:0000256" key="2">
    <source>
        <dbReference type="SAM" id="Phobius"/>
    </source>
</evidence>
<protein>
    <submittedName>
        <fullName evidence="3">Uncharacterized protein</fullName>
    </submittedName>
</protein>
<keyword evidence="2" id="KW-0812">Transmembrane</keyword>
<reference evidence="3 4" key="1">
    <citation type="submission" date="2016-10" db="EMBL/GenBank/DDBJ databases">
        <authorList>
            <person name="de Groot N.N."/>
        </authorList>
    </citation>
    <scope>NUCLEOTIDE SEQUENCE [LARGE SCALE GENOMIC DNA]</scope>
    <source>
        <strain evidence="3 4">CGMCC 4.5739</strain>
    </source>
</reference>
<accession>A0A1I1P7J7</accession>
<organism evidence="3 4">
    <name type="scientific">Streptomyces aidingensis</name>
    <dbReference type="NCBI Taxonomy" id="910347"/>
    <lineage>
        <taxon>Bacteria</taxon>
        <taxon>Bacillati</taxon>
        <taxon>Actinomycetota</taxon>
        <taxon>Actinomycetes</taxon>
        <taxon>Kitasatosporales</taxon>
        <taxon>Streptomycetaceae</taxon>
        <taxon>Streptomyces</taxon>
    </lineage>
</organism>
<dbReference type="EMBL" id="FOLM01000008">
    <property type="protein sequence ID" value="SFD02963.1"/>
    <property type="molecule type" value="Genomic_DNA"/>
</dbReference>
<name>A0A1I1P7J7_9ACTN</name>
<evidence type="ECO:0000313" key="3">
    <source>
        <dbReference type="EMBL" id="SFD02963.1"/>
    </source>
</evidence>
<feature type="compositionally biased region" description="Acidic residues" evidence="1">
    <location>
        <begin position="8"/>
        <end position="18"/>
    </location>
</feature>
<evidence type="ECO:0000256" key="1">
    <source>
        <dbReference type="SAM" id="MobiDB-lite"/>
    </source>
</evidence>
<dbReference type="STRING" id="910347.SAMN05421773_108249"/>
<feature type="region of interest" description="Disordered" evidence="1">
    <location>
        <begin position="1"/>
        <end position="50"/>
    </location>
</feature>
<keyword evidence="2" id="KW-0472">Membrane</keyword>
<dbReference type="Proteomes" id="UP000199207">
    <property type="component" value="Unassembled WGS sequence"/>
</dbReference>
<keyword evidence="4" id="KW-1185">Reference proteome</keyword>
<feature type="transmembrane region" description="Helical" evidence="2">
    <location>
        <begin position="110"/>
        <end position="127"/>
    </location>
</feature>
<sequence length="131" mass="13761">MTSTGTEQDADPGSDEELDQRPADGSDEQNGGQDDEAVSAAARKGRLTPKQARRLRMAIAAVAMAAMAVVLVIRLGDGSSLLSVGLYGVAFVLSGAVIEMSRRGRTRLGTAVLVAGFVLILGTDWWLRSTL</sequence>
<feature type="transmembrane region" description="Helical" evidence="2">
    <location>
        <begin position="55"/>
        <end position="75"/>
    </location>
</feature>
<dbReference type="OrthoDB" id="4336287at2"/>
<dbReference type="AlphaFoldDB" id="A0A1I1P7J7"/>
<evidence type="ECO:0000313" key="4">
    <source>
        <dbReference type="Proteomes" id="UP000199207"/>
    </source>
</evidence>
<dbReference type="RefSeq" id="WP_093839614.1">
    <property type="nucleotide sequence ID" value="NZ_FOLM01000008.1"/>
</dbReference>
<gene>
    <name evidence="3" type="ORF">SAMN05421773_108249</name>
</gene>
<keyword evidence="2" id="KW-1133">Transmembrane helix</keyword>
<proteinExistence type="predicted"/>